<evidence type="ECO:0000313" key="3">
    <source>
        <dbReference type="Proteomes" id="UP001454036"/>
    </source>
</evidence>
<accession>A0AAV3PNB0</accession>
<gene>
    <name evidence="2" type="ORF">LIER_10958</name>
</gene>
<sequence length="220" mass="25865">MSMLWHKRYGHLSFKGINTLQSKDMVRGMPMFKEQEVVFTDCLNGRQTGSAIPKHSNSRASKILELIHSDIYGPINPTSSRRKKYFLCLIDYHKRKGWIYMLANKSETFECFKTFKDKVEKESGEQIRGLITDRGGEYTSGEFNEYCKYHGIKRQLTNAYTPQQHGVTERRNRAIMNMVRSLLFYKKMPKYFWIEAVVWTVYLLNKYPSLSIKDTTPEEA</sequence>
<dbReference type="Pfam" id="PF00665">
    <property type="entry name" value="rve"/>
    <property type="match status" value="1"/>
</dbReference>
<dbReference type="InterPro" id="IPR039537">
    <property type="entry name" value="Retrotran_Ty1/copia-like"/>
</dbReference>
<reference evidence="2 3" key="1">
    <citation type="submission" date="2024-01" db="EMBL/GenBank/DDBJ databases">
        <title>The complete chloroplast genome sequence of Lithospermum erythrorhizon: insights into the phylogenetic relationship among Boraginaceae species and the maternal lineages of purple gromwells.</title>
        <authorList>
            <person name="Okada T."/>
            <person name="Watanabe K."/>
        </authorList>
    </citation>
    <scope>NUCLEOTIDE SEQUENCE [LARGE SCALE GENOMIC DNA]</scope>
</reference>
<dbReference type="PANTHER" id="PTHR42648">
    <property type="entry name" value="TRANSPOSASE, PUTATIVE-RELATED"/>
    <property type="match status" value="1"/>
</dbReference>
<feature type="domain" description="Integrase catalytic" evidence="1">
    <location>
        <begin position="49"/>
        <end position="220"/>
    </location>
</feature>
<dbReference type="Gene3D" id="3.30.420.10">
    <property type="entry name" value="Ribonuclease H-like superfamily/Ribonuclease H"/>
    <property type="match status" value="1"/>
</dbReference>
<organism evidence="2 3">
    <name type="scientific">Lithospermum erythrorhizon</name>
    <name type="common">Purple gromwell</name>
    <name type="synonym">Lithospermum officinale var. erythrorhizon</name>
    <dbReference type="NCBI Taxonomy" id="34254"/>
    <lineage>
        <taxon>Eukaryota</taxon>
        <taxon>Viridiplantae</taxon>
        <taxon>Streptophyta</taxon>
        <taxon>Embryophyta</taxon>
        <taxon>Tracheophyta</taxon>
        <taxon>Spermatophyta</taxon>
        <taxon>Magnoliopsida</taxon>
        <taxon>eudicotyledons</taxon>
        <taxon>Gunneridae</taxon>
        <taxon>Pentapetalae</taxon>
        <taxon>asterids</taxon>
        <taxon>lamiids</taxon>
        <taxon>Boraginales</taxon>
        <taxon>Boraginaceae</taxon>
        <taxon>Boraginoideae</taxon>
        <taxon>Lithospermeae</taxon>
        <taxon>Lithospermum</taxon>
    </lineage>
</organism>
<dbReference type="AlphaFoldDB" id="A0AAV3PNB0"/>
<dbReference type="Proteomes" id="UP001454036">
    <property type="component" value="Unassembled WGS sequence"/>
</dbReference>
<keyword evidence="3" id="KW-1185">Reference proteome</keyword>
<dbReference type="InterPro" id="IPR036397">
    <property type="entry name" value="RNaseH_sf"/>
</dbReference>
<dbReference type="GO" id="GO:0015074">
    <property type="term" value="P:DNA integration"/>
    <property type="evidence" value="ECO:0007669"/>
    <property type="project" value="InterPro"/>
</dbReference>
<proteinExistence type="predicted"/>
<dbReference type="InterPro" id="IPR012337">
    <property type="entry name" value="RNaseH-like_sf"/>
</dbReference>
<dbReference type="PANTHER" id="PTHR42648:SF18">
    <property type="entry name" value="RETROTRANSPOSON, UNCLASSIFIED-LIKE PROTEIN"/>
    <property type="match status" value="1"/>
</dbReference>
<dbReference type="InterPro" id="IPR001584">
    <property type="entry name" value="Integrase_cat-core"/>
</dbReference>
<dbReference type="InterPro" id="IPR025724">
    <property type="entry name" value="GAG-pre-integrase_dom"/>
</dbReference>
<dbReference type="GO" id="GO:0003676">
    <property type="term" value="F:nucleic acid binding"/>
    <property type="evidence" value="ECO:0007669"/>
    <property type="project" value="InterPro"/>
</dbReference>
<evidence type="ECO:0000259" key="1">
    <source>
        <dbReference type="PROSITE" id="PS50994"/>
    </source>
</evidence>
<name>A0AAV3PNB0_LITER</name>
<dbReference type="PROSITE" id="PS50994">
    <property type="entry name" value="INTEGRASE"/>
    <property type="match status" value="1"/>
</dbReference>
<comment type="caution">
    <text evidence="2">The sequence shown here is derived from an EMBL/GenBank/DDBJ whole genome shotgun (WGS) entry which is preliminary data.</text>
</comment>
<evidence type="ECO:0000313" key="2">
    <source>
        <dbReference type="EMBL" id="GAA0152486.1"/>
    </source>
</evidence>
<dbReference type="SUPFAM" id="SSF53098">
    <property type="entry name" value="Ribonuclease H-like"/>
    <property type="match status" value="1"/>
</dbReference>
<protein>
    <recommendedName>
        <fullName evidence="1">Integrase catalytic domain-containing protein</fullName>
    </recommendedName>
</protein>
<dbReference type="EMBL" id="BAABME010001991">
    <property type="protein sequence ID" value="GAA0152486.1"/>
    <property type="molecule type" value="Genomic_DNA"/>
</dbReference>
<dbReference type="Pfam" id="PF13976">
    <property type="entry name" value="gag_pre-integrs"/>
    <property type="match status" value="1"/>
</dbReference>